<dbReference type="GO" id="GO:0005634">
    <property type="term" value="C:nucleus"/>
    <property type="evidence" value="ECO:0007669"/>
    <property type="project" value="TreeGrafter"/>
</dbReference>
<gene>
    <name evidence="5" type="primary">LOC109690100</name>
</gene>
<protein>
    <recommendedName>
        <fullName evidence="3">NmrA-like family domain-containing protein 1</fullName>
    </recommendedName>
</protein>
<name>A0A8B7V0W1_CASCN</name>
<keyword evidence="2" id="KW-0521">NADP</keyword>
<dbReference type="RefSeq" id="XP_020024839.1">
    <property type="nucleotide sequence ID" value="XM_020169250.1"/>
</dbReference>
<dbReference type="Pfam" id="PF05368">
    <property type="entry name" value="NmrA"/>
    <property type="match status" value="2"/>
</dbReference>
<dbReference type="CDD" id="cd05251">
    <property type="entry name" value="NmrA_like_SDR_a"/>
    <property type="match status" value="1"/>
</dbReference>
<dbReference type="InterPro" id="IPR036291">
    <property type="entry name" value="NAD(P)-bd_dom_sf"/>
</dbReference>
<dbReference type="PANTHER" id="PTHR42748">
    <property type="entry name" value="NITROGEN METABOLITE REPRESSION PROTEIN NMRA FAMILY MEMBER"/>
    <property type="match status" value="1"/>
</dbReference>
<dbReference type="OrthoDB" id="300709at2759"/>
<sequence>MATRKVIAVFGATGAQGGSVVRAILENKQFAVRALTRDVARPNAVLLKDLGAEVVRCDLNDKASVEAALKGVHGAFLVTNFWDDFSKEKEVCQGKVVADVSKRLGLKHVVFSGLENDLNSFLNSQGFKALPMGDIPMHGISVADVGAVVASIFNSPEQFLGKAVGLSAEALTVQQYADVLSKSLGKEVRDAKITPEAYEKLGFPAAKELADMCRFYHMKPDRDVKLTHRLNPKVKSFSQFISENHRALKDL</sequence>
<evidence type="ECO:0000256" key="3">
    <source>
        <dbReference type="ARBA" id="ARBA00040296"/>
    </source>
</evidence>
<dbReference type="InterPro" id="IPR008030">
    <property type="entry name" value="NmrA-like"/>
</dbReference>
<evidence type="ECO:0000256" key="2">
    <source>
        <dbReference type="ARBA" id="ARBA00022857"/>
    </source>
</evidence>
<reference evidence="5" key="1">
    <citation type="submission" date="2025-08" db="UniProtKB">
        <authorList>
            <consortium name="RefSeq"/>
        </authorList>
    </citation>
    <scope>IDENTIFICATION</scope>
    <source>
        <tissue evidence="5">Leukocyte</tissue>
    </source>
</reference>
<proteinExistence type="inferred from homology"/>
<comment type="similarity">
    <text evidence="1">Belongs to the NmrA-type oxidoreductase family.</text>
</comment>
<feature type="domain" description="NmrA-like" evidence="4">
    <location>
        <begin position="131"/>
        <end position="218"/>
    </location>
</feature>
<dbReference type="SUPFAM" id="SSF51735">
    <property type="entry name" value="NAD(P)-binding Rossmann-fold domains"/>
    <property type="match status" value="1"/>
</dbReference>
<evidence type="ECO:0000256" key="1">
    <source>
        <dbReference type="ARBA" id="ARBA00006328"/>
    </source>
</evidence>
<organism evidence="5">
    <name type="scientific">Castor canadensis</name>
    <name type="common">American beaver</name>
    <dbReference type="NCBI Taxonomy" id="51338"/>
    <lineage>
        <taxon>Eukaryota</taxon>
        <taxon>Metazoa</taxon>
        <taxon>Chordata</taxon>
        <taxon>Craniata</taxon>
        <taxon>Vertebrata</taxon>
        <taxon>Euteleostomi</taxon>
        <taxon>Mammalia</taxon>
        <taxon>Eutheria</taxon>
        <taxon>Euarchontoglires</taxon>
        <taxon>Glires</taxon>
        <taxon>Rodentia</taxon>
        <taxon>Castorimorpha</taxon>
        <taxon>Castoridae</taxon>
        <taxon>Castor</taxon>
    </lineage>
</organism>
<dbReference type="Gene3D" id="3.90.25.10">
    <property type="entry name" value="UDP-galactose 4-epimerase, domain 1"/>
    <property type="match status" value="1"/>
</dbReference>
<dbReference type="InterPro" id="IPR051164">
    <property type="entry name" value="NmrA-like_oxidored"/>
</dbReference>
<dbReference type="Gene3D" id="3.40.50.720">
    <property type="entry name" value="NAD(P)-binding Rossmann-like Domain"/>
    <property type="match status" value="1"/>
</dbReference>
<dbReference type="AlphaFoldDB" id="A0A8B7V0W1"/>
<evidence type="ECO:0000313" key="5">
    <source>
        <dbReference type="RefSeq" id="XP_020024839.1"/>
    </source>
</evidence>
<accession>A0A8B7V0W1</accession>
<evidence type="ECO:0000259" key="4">
    <source>
        <dbReference type="Pfam" id="PF05368"/>
    </source>
</evidence>
<dbReference type="PANTHER" id="PTHR42748:SF10">
    <property type="entry name" value="NMRA-LIKE DOMAIN-CONTAINING PROTEIN"/>
    <property type="match status" value="1"/>
</dbReference>
<feature type="domain" description="NmrA-like" evidence="4">
    <location>
        <begin position="4"/>
        <end position="117"/>
    </location>
</feature>
<dbReference type="KEGG" id="ccan:109690100"/>